<gene>
    <name evidence="2" type="ORF">IAC63_03530</name>
</gene>
<evidence type="ECO:0000313" key="3">
    <source>
        <dbReference type="Proteomes" id="UP000824142"/>
    </source>
</evidence>
<dbReference type="AlphaFoldDB" id="A0A9D1MSX3"/>
<feature type="signal peptide" evidence="1">
    <location>
        <begin position="1"/>
        <end position="20"/>
    </location>
</feature>
<dbReference type="Proteomes" id="UP000824142">
    <property type="component" value="Unassembled WGS sequence"/>
</dbReference>
<name>A0A9D1MSX3_9PROT</name>
<comment type="caution">
    <text evidence="2">The sequence shown here is derived from an EMBL/GenBank/DDBJ whole genome shotgun (WGS) entry which is preliminary data.</text>
</comment>
<reference evidence="2" key="2">
    <citation type="journal article" date="2021" name="PeerJ">
        <title>Extensive microbial diversity within the chicken gut microbiome revealed by metagenomics and culture.</title>
        <authorList>
            <person name="Gilroy R."/>
            <person name="Ravi A."/>
            <person name="Getino M."/>
            <person name="Pursley I."/>
            <person name="Horton D.L."/>
            <person name="Alikhan N.F."/>
            <person name="Baker D."/>
            <person name="Gharbi K."/>
            <person name="Hall N."/>
            <person name="Watson M."/>
            <person name="Adriaenssens E.M."/>
            <person name="Foster-Nyarko E."/>
            <person name="Jarju S."/>
            <person name="Secka A."/>
            <person name="Antonio M."/>
            <person name="Oren A."/>
            <person name="Chaudhuri R.R."/>
            <person name="La Ragione R."/>
            <person name="Hildebrand F."/>
            <person name="Pallen M.J."/>
        </authorList>
    </citation>
    <scope>NUCLEOTIDE SEQUENCE</scope>
    <source>
        <strain evidence="2">CHK136-897</strain>
    </source>
</reference>
<proteinExistence type="predicted"/>
<evidence type="ECO:0000256" key="1">
    <source>
        <dbReference type="SAM" id="SignalP"/>
    </source>
</evidence>
<sequence length="200" mass="21800">MKKIFLTSLLAVFAVSGAQAANYFMGGSAGLSMDDTHKNQIMVSPELGWNYNSNWDFGLGVDFAYTYDDGVSVNGVSYDGDKFNYGVHGFTRYKLAEFGGIKLLMKGSIGADFATYSSDNATIDGETSVSLTASVIPMITYDLSESFTLYANLNFMGVYAGYTFENDNLNLKDGWNFGAFADASNVANTSDFQIGFLYNF</sequence>
<feature type="chain" id="PRO_5039344197" description="Outer membrane protein beta-barrel domain-containing protein" evidence="1">
    <location>
        <begin position="21"/>
        <end position="200"/>
    </location>
</feature>
<dbReference type="EMBL" id="DVNO01000031">
    <property type="protein sequence ID" value="HIU65682.1"/>
    <property type="molecule type" value="Genomic_DNA"/>
</dbReference>
<evidence type="ECO:0008006" key="4">
    <source>
        <dbReference type="Google" id="ProtNLM"/>
    </source>
</evidence>
<protein>
    <recommendedName>
        <fullName evidence="4">Outer membrane protein beta-barrel domain-containing protein</fullName>
    </recommendedName>
</protein>
<keyword evidence="1" id="KW-0732">Signal</keyword>
<accession>A0A9D1MSX3</accession>
<reference evidence="2" key="1">
    <citation type="submission" date="2020-10" db="EMBL/GenBank/DDBJ databases">
        <authorList>
            <person name="Gilroy R."/>
        </authorList>
    </citation>
    <scope>NUCLEOTIDE SEQUENCE</scope>
    <source>
        <strain evidence="2">CHK136-897</strain>
    </source>
</reference>
<organism evidence="2 3">
    <name type="scientific">Candidatus Enterousia avicola</name>
    <dbReference type="NCBI Taxonomy" id="2840787"/>
    <lineage>
        <taxon>Bacteria</taxon>
        <taxon>Pseudomonadati</taxon>
        <taxon>Pseudomonadota</taxon>
        <taxon>Alphaproteobacteria</taxon>
        <taxon>Candidatus Enterousia</taxon>
    </lineage>
</organism>
<evidence type="ECO:0000313" key="2">
    <source>
        <dbReference type="EMBL" id="HIU65682.1"/>
    </source>
</evidence>